<reference evidence="2" key="2">
    <citation type="submission" date="2007-04" db="EMBL/GenBank/DDBJ databases">
        <authorList>
            <consortium name="The International Medicago Genome Annotation Group"/>
        </authorList>
    </citation>
    <scope>NUCLEOTIDE SEQUENCE</scope>
</reference>
<dbReference type="EMBL" id="AC153123">
    <property type="protein sequence ID" value="ABE87582.1"/>
    <property type="molecule type" value="Genomic_DNA"/>
</dbReference>
<proteinExistence type="predicted"/>
<name>Q1RUA0_MEDTR</name>
<dbReference type="AlphaFoldDB" id="Q1RUA0"/>
<organism evidence="2">
    <name type="scientific">Medicago truncatula</name>
    <name type="common">Barrel medic</name>
    <name type="synonym">Medicago tribuloides</name>
    <dbReference type="NCBI Taxonomy" id="3880"/>
    <lineage>
        <taxon>Eukaryota</taxon>
        <taxon>Viridiplantae</taxon>
        <taxon>Streptophyta</taxon>
        <taxon>Embryophyta</taxon>
        <taxon>Tracheophyta</taxon>
        <taxon>Spermatophyta</taxon>
        <taxon>Magnoliopsida</taxon>
        <taxon>eudicotyledons</taxon>
        <taxon>Gunneridae</taxon>
        <taxon>Pentapetalae</taxon>
        <taxon>rosids</taxon>
        <taxon>fabids</taxon>
        <taxon>Fabales</taxon>
        <taxon>Fabaceae</taxon>
        <taxon>Papilionoideae</taxon>
        <taxon>50 kb inversion clade</taxon>
        <taxon>NPAAA clade</taxon>
        <taxon>Hologalegina</taxon>
        <taxon>IRL clade</taxon>
        <taxon>Trifolieae</taxon>
        <taxon>Medicago</taxon>
    </lineage>
</organism>
<evidence type="ECO:0000256" key="1">
    <source>
        <dbReference type="SAM" id="MobiDB-lite"/>
    </source>
</evidence>
<evidence type="ECO:0000313" key="2">
    <source>
        <dbReference type="EMBL" id="ABE87582.1"/>
    </source>
</evidence>
<feature type="compositionally biased region" description="Basic and acidic residues" evidence="1">
    <location>
        <begin position="42"/>
        <end position="58"/>
    </location>
</feature>
<protein>
    <submittedName>
        <fullName evidence="2">Uncharacterized protein</fullName>
    </submittedName>
</protein>
<reference evidence="2" key="1">
    <citation type="submission" date="2006-03" db="EMBL/GenBank/DDBJ databases">
        <authorList>
            <person name="Lin S."/>
            <person name="Dixon R."/>
            <person name="May G."/>
            <person name="Sumner L."/>
            <person name="Gonzales B."/>
            <person name="Cook D."/>
            <person name="Kim D."/>
            <person name="Young N."/>
            <person name="Cannon S."/>
            <person name="Roe B.A."/>
        </authorList>
    </citation>
    <scope>NUCLEOTIDE SEQUENCE</scope>
</reference>
<accession>Q1RUA0</accession>
<sequence>MHASFSSTQRVRVAGHASLRRECLQRMEEDGVVPRHLGVRGRRADAEPQPEHEQEKRE</sequence>
<gene>
    <name evidence="2" type="ORF">MtrDRAFT_AC153123g30v2</name>
</gene>
<feature type="region of interest" description="Disordered" evidence="1">
    <location>
        <begin position="34"/>
        <end position="58"/>
    </location>
</feature>